<dbReference type="AlphaFoldDB" id="A0A183GGZ1"/>
<dbReference type="WBParaSite" id="HPBE_0002179201-mRNA-1">
    <property type="protein sequence ID" value="HPBE_0002179201-mRNA-1"/>
    <property type="gene ID" value="HPBE_0002179201"/>
</dbReference>
<evidence type="ECO:0000313" key="4">
    <source>
        <dbReference type="WBParaSite" id="HPBE_0002179201-mRNA-1"/>
    </source>
</evidence>
<reference evidence="4" key="2">
    <citation type="submission" date="2019-09" db="UniProtKB">
        <authorList>
            <consortium name="WormBaseParasite"/>
        </authorList>
    </citation>
    <scope>IDENTIFICATION</scope>
</reference>
<feature type="region of interest" description="Disordered" evidence="1">
    <location>
        <begin position="1"/>
        <end position="34"/>
    </location>
</feature>
<name>A0A183GGZ1_HELPZ</name>
<dbReference type="Proteomes" id="UP000050761">
    <property type="component" value="Unassembled WGS sequence"/>
</dbReference>
<dbReference type="EMBL" id="UZAH01033337">
    <property type="protein sequence ID" value="VDP28103.1"/>
    <property type="molecule type" value="Genomic_DNA"/>
</dbReference>
<reference evidence="2 3" key="1">
    <citation type="submission" date="2018-11" db="EMBL/GenBank/DDBJ databases">
        <authorList>
            <consortium name="Pathogen Informatics"/>
        </authorList>
    </citation>
    <scope>NUCLEOTIDE SEQUENCE [LARGE SCALE GENOMIC DNA]</scope>
</reference>
<sequence>MACEIRNGRVAGGLDTNHAQRSRMSTHPRELADARGLPLTRCTVTSSDASAVDQVHDDAMDEVNFKVVAAGVSITLRSSSD</sequence>
<organism evidence="3 4">
    <name type="scientific">Heligmosomoides polygyrus</name>
    <name type="common">Parasitic roundworm</name>
    <dbReference type="NCBI Taxonomy" id="6339"/>
    <lineage>
        <taxon>Eukaryota</taxon>
        <taxon>Metazoa</taxon>
        <taxon>Ecdysozoa</taxon>
        <taxon>Nematoda</taxon>
        <taxon>Chromadorea</taxon>
        <taxon>Rhabditida</taxon>
        <taxon>Rhabditina</taxon>
        <taxon>Rhabditomorpha</taxon>
        <taxon>Strongyloidea</taxon>
        <taxon>Heligmosomidae</taxon>
        <taxon>Heligmosomoides</taxon>
    </lineage>
</organism>
<accession>A0A183GGZ1</accession>
<keyword evidence="3" id="KW-1185">Reference proteome</keyword>
<evidence type="ECO:0000313" key="2">
    <source>
        <dbReference type="EMBL" id="VDP28103.1"/>
    </source>
</evidence>
<evidence type="ECO:0000256" key="1">
    <source>
        <dbReference type="SAM" id="MobiDB-lite"/>
    </source>
</evidence>
<accession>A0A3P8G0Q1</accession>
<gene>
    <name evidence="2" type="ORF">HPBE_LOCUS21791</name>
</gene>
<protein>
    <submittedName>
        <fullName evidence="2 4">Uncharacterized protein</fullName>
    </submittedName>
</protein>
<evidence type="ECO:0000313" key="3">
    <source>
        <dbReference type="Proteomes" id="UP000050761"/>
    </source>
</evidence>
<proteinExistence type="predicted"/>